<dbReference type="OrthoDB" id="7860857at2759"/>
<evidence type="ECO:0000313" key="6">
    <source>
        <dbReference type="EMBL" id="EDV40216.1"/>
    </source>
</evidence>
<dbReference type="eggNOG" id="KOG1721">
    <property type="taxonomic scope" value="Eukaryota"/>
</dbReference>
<dbReference type="PhylomeDB" id="B3MAG5"/>
<evidence type="ECO:0000259" key="4">
    <source>
        <dbReference type="PROSITE" id="PS50157"/>
    </source>
</evidence>
<feature type="domain" description="C2H2-type" evidence="4">
    <location>
        <begin position="158"/>
        <end position="185"/>
    </location>
</feature>
<feature type="region of interest" description="Disordered" evidence="3">
    <location>
        <begin position="174"/>
        <end position="198"/>
    </location>
</feature>
<dbReference type="InParanoid" id="B3MAG5"/>
<dbReference type="SUPFAM" id="SSF57667">
    <property type="entry name" value="beta-beta-alpha zinc fingers"/>
    <property type="match status" value="1"/>
</dbReference>
<keyword evidence="1" id="KW-0863">Zinc-finger</keyword>
<evidence type="ECO:0000256" key="2">
    <source>
        <dbReference type="PROSITE-ProRule" id="PRU01263"/>
    </source>
</evidence>
<feature type="domain" description="ZAD" evidence="5">
    <location>
        <begin position="6"/>
        <end position="95"/>
    </location>
</feature>
<dbReference type="SMART" id="SM00355">
    <property type="entry name" value="ZnF_C2H2"/>
    <property type="match status" value="1"/>
</dbReference>
<keyword evidence="7" id="KW-1185">Reference proteome</keyword>
<dbReference type="PROSITE" id="PS51915">
    <property type="entry name" value="ZAD"/>
    <property type="match status" value="1"/>
</dbReference>
<dbReference type="OMA" id="PLKICEP"/>
<proteinExistence type="predicted"/>
<protein>
    <submittedName>
        <fullName evidence="6">Uncharacterized protein</fullName>
    </submittedName>
</protein>
<dbReference type="Gene3D" id="3.30.160.60">
    <property type="entry name" value="Classic Zinc Finger"/>
    <property type="match status" value="1"/>
</dbReference>
<dbReference type="GO" id="GO:0005634">
    <property type="term" value="C:nucleus"/>
    <property type="evidence" value="ECO:0007669"/>
    <property type="project" value="InterPro"/>
</dbReference>
<dbReference type="InterPro" id="IPR012934">
    <property type="entry name" value="Znf_AD"/>
</dbReference>
<dbReference type="InterPro" id="IPR013087">
    <property type="entry name" value="Znf_C2H2_type"/>
</dbReference>
<evidence type="ECO:0000256" key="1">
    <source>
        <dbReference type="PROSITE-ProRule" id="PRU00042"/>
    </source>
</evidence>
<feature type="binding site" evidence="2">
    <location>
        <position position="11"/>
    </location>
    <ligand>
        <name>Zn(2+)</name>
        <dbReference type="ChEBI" id="CHEBI:29105"/>
    </ligand>
</feature>
<dbReference type="GO" id="GO:0008270">
    <property type="term" value="F:zinc ion binding"/>
    <property type="evidence" value="ECO:0007669"/>
    <property type="project" value="UniProtKB-UniRule"/>
</dbReference>
<feature type="binding site" evidence="2">
    <location>
        <position position="68"/>
    </location>
    <ligand>
        <name>Zn(2+)</name>
        <dbReference type="ChEBI" id="CHEBI:29105"/>
    </ligand>
</feature>
<dbReference type="PROSITE" id="PS50157">
    <property type="entry name" value="ZINC_FINGER_C2H2_2"/>
    <property type="match status" value="1"/>
</dbReference>
<dbReference type="STRING" id="7217.B3MAG5"/>
<dbReference type="KEGG" id="dan:6506691"/>
<evidence type="ECO:0000313" key="7">
    <source>
        <dbReference type="Proteomes" id="UP000007801"/>
    </source>
</evidence>
<dbReference type="InterPro" id="IPR036236">
    <property type="entry name" value="Znf_C2H2_sf"/>
</dbReference>
<dbReference type="AlphaFoldDB" id="B3MAG5"/>
<feature type="binding site" evidence="2">
    <location>
        <position position="8"/>
    </location>
    <ligand>
        <name>Zn(2+)</name>
        <dbReference type="ChEBI" id="CHEBI:29105"/>
    </ligand>
</feature>
<accession>B3MAG5</accession>
<reference evidence="6 7" key="1">
    <citation type="journal article" date="2007" name="Nature">
        <title>Evolution of genes and genomes on the Drosophila phylogeny.</title>
        <authorList>
            <consortium name="Drosophila 12 Genomes Consortium"/>
            <person name="Clark A.G."/>
            <person name="Eisen M.B."/>
            <person name="Smith D.R."/>
            <person name="Bergman C.M."/>
            <person name="Oliver B."/>
            <person name="Markow T.A."/>
            <person name="Kaufman T.C."/>
            <person name="Kellis M."/>
            <person name="Gelbart W."/>
            <person name="Iyer V.N."/>
            <person name="Pollard D.A."/>
            <person name="Sackton T.B."/>
            <person name="Larracuente A.M."/>
            <person name="Singh N.D."/>
            <person name="Abad J.P."/>
            <person name="Abt D.N."/>
            <person name="Adryan B."/>
            <person name="Aguade M."/>
            <person name="Akashi H."/>
            <person name="Anderson W.W."/>
            <person name="Aquadro C.F."/>
            <person name="Ardell D.H."/>
            <person name="Arguello R."/>
            <person name="Artieri C.G."/>
            <person name="Barbash D.A."/>
            <person name="Barker D."/>
            <person name="Barsanti P."/>
            <person name="Batterham P."/>
            <person name="Batzoglou S."/>
            <person name="Begun D."/>
            <person name="Bhutkar A."/>
            <person name="Blanco E."/>
            <person name="Bosak S.A."/>
            <person name="Bradley R.K."/>
            <person name="Brand A.D."/>
            <person name="Brent M.R."/>
            <person name="Brooks A.N."/>
            <person name="Brown R.H."/>
            <person name="Butlin R.K."/>
            <person name="Caggese C."/>
            <person name="Calvi B.R."/>
            <person name="Bernardo de Carvalho A."/>
            <person name="Caspi A."/>
            <person name="Castrezana S."/>
            <person name="Celniker S.E."/>
            <person name="Chang J.L."/>
            <person name="Chapple C."/>
            <person name="Chatterji S."/>
            <person name="Chinwalla A."/>
            <person name="Civetta A."/>
            <person name="Clifton S.W."/>
            <person name="Comeron J.M."/>
            <person name="Costello J.C."/>
            <person name="Coyne J.A."/>
            <person name="Daub J."/>
            <person name="David R.G."/>
            <person name="Delcher A.L."/>
            <person name="Delehaunty K."/>
            <person name="Do C.B."/>
            <person name="Ebling H."/>
            <person name="Edwards K."/>
            <person name="Eickbush T."/>
            <person name="Evans J.D."/>
            <person name="Filipski A."/>
            <person name="Findeiss S."/>
            <person name="Freyhult E."/>
            <person name="Fulton L."/>
            <person name="Fulton R."/>
            <person name="Garcia A.C."/>
            <person name="Gardiner A."/>
            <person name="Garfield D.A."/>
            <person name="Garvin B.E."/>
            <person name="Gibson G."/>
            <person name="Gilbert D."/>
            <person name="Gnerre S."/>
            <person name="Godfrey J."/>
            <person name="Good R."/>
            <person name="Gotea V."/>
            <person name="Gravely B."/>
            <person name="Greenberg A.J."/>
            <person name="Griffiths-Jones S."/>
            <person name="Gross S."/>
            <person name="Guigo R."/>
            <person name="Gustafson E.A."/>
            <person name="Haerty W."/>
            <person name="Hahn M.W."/>
            <person name="Halligan D.L."/>
            <person name="Halpern A.L."/>
            <person name="Halter G.M."/>
            <person name="Han M.V."/>
            <person name="Heger A."/>
            <person name="Hillier L."/>
            <person name="Hinrichs A.S."/>
            <person name="Holmes I."/>
            <person name="Hoskins R.A."/>
            <person name="Hubisz M.J."/>
            <person name="Hultmark D."/>
            <person name="Huntley M.A."/>
            <person name="Jaffe D.B."/>
            <person name="Jagadeeshan S."/>
            <person name="Jeck W.R."/>
            <person name="Johnson J."/>
            <person name="Jones C.D."/>
            <person name="Jordan W.C."/>
            <person name="Karpen G.H."/>
            <person name="Kataoka E."/>
            <person name="Keightley P.D."/>
            <person name="Kheradpour P."/>
            <person name="Kirkness E.F."/>
            <person name="Koerich L.B."/>
            <person name="Kristiansen K."/>
            <person name="Kudrna D."/>
            <person name="Kulathinal R.J."/>
            <person name="Kumar S."/>
            <person name="Kwok R."/>
            <person name="Lander E."/>
            <person name="Langley C.H."/>
            <person name="Lapoint R."/>
            <person name="Lazzaro B.P."/>
            <person name="Lee S.J."/>
            <person name="Levesque L."/>
            <person name="Li R."/>
            <person name="Lin C.F."/>
            <person name="Lin M.F."/>
            <person name="Lindblad-Toh K."/>
            <person name="Llopart A."/>
            <person name="Long M."/>
            <person name="Low L."/>
            <person name="Lozovsky E."/>
            <person name="Lu J."/>
            <person name="Luo M."/>
            <person name="Machado C.A."/>
            <person name="Makalowski W."/>
            <person name="Marzo M."/>
            <person name="Matsuda M."/>
            <person name="Matzkin L."/>
            <person name="McAllister B."/>
            <person name="McBride C.S."/>
            <person name="McKernan B."/>
            <person name="McKernan K."/>
            <person name="Mendez-Lago M."/>
            <person name="Minx P."/>
            <person name="Mollenhauer M.U."/>
            <person name="Montooth K."/>
            <person name="Mount S.M."/>
            <person name="Mu X."/>
            <person name="Myers E."/>
            <person name="Negre B."/>
            <person name="Newfeld S."/>
            <person name="Nielsen R."/>
            <person name="Noor M.A."/>
            <person name="O'Grady P."/>
            <person name="Pachter L."/>
            <person name="Papaceit M."/>
            <person name="Parisi M.J."/>
            <person name="Parisi M."/>
            <person name="Parts L."/>
            <person name="Pedersen J.S."/>
            <person name="Pesole G."/>
            <person name="Phillippy A.M."/>
            <person name="Ponting C.P."/>
            <person name="Pop M."/>
            <person name="Porcelli D."/>
            <person name="Powell J.R."/>
            <person name="Prohaska S."/>
            <person name="Pruitt K."/>
            <person name="Puig M."/>
            <person name="Quesneville H."/>
            <person name="Ram K.R."/>
            <person name="Rand D."/>
            <person name="Rasmussen M.D."/>
            <person name="Reed L.K."/>
            <person name="Reenan R."/>
            <person name="Reily A."/>
            <person name="Remington K.A."/>
            <person name="Rieger T.T."/>
            <person name="Ritchie M.G."/>
            <person name="Robin C."/>
            <person name="Rogers Y.H."/>
            <person name="Rohde C."/>
            <person name="Rozas J."/>
            <person name="Rubenfield M.J."/>
            <person name="Ruiz A."/>
            <person name="Russo S."/>
            <person name="Salzberg S.L."/>
            <person name="Sanchez-Gracia A."/>
            <person name="Saranga D.J."/>
            <person name="Sato H."/>
            <person name="Schaeffer S.W."/>
            <person name="Schatz M.C."/>
            <person name="Schlenke T."/>
            <person name="Schwartz R."/>
            <person name="Segarra C."/>
            <person name="Singh R.S."/>
            <person name="Sirot L."/>
            <person name="Sirota M."/>
            <person name="Sisneros N.B."/>
            <person name="Smith C.D."/>
            <person name="Smith T.F."/>
            <person name="Spieth J."/>
            <person name="Stage D.E."/>
            <person name="Stark A."/>
            <person name="Stephan W."/>
            <person name="Strausberg R.L."/>
            <person name="Strempel S."/>
            <person name="Sturgill D."/>
            <person name="Sutton G."/>
            <person name="Sutton G.G."/>
            <person name="Tao W."/>
            <person name="Teichmann S."/>
            <person name="Tobari Y.N."/>
            <person name="Tomimura Y."/>
            <person name="Tsolas J.M."/>
            <person name="Valente V.L."/>
            <person name="Venter E."/>
            <person name="Venter J.C."/>
            <person name="Vicario S."/>
            <person name="Vieira F.G."/>
            <person name="Vilella A.J."/>
            <person name="Villasante A."/>
            <person name="Walenz B."/>
            <person name="Wang J."/>
            <person name="Wasserman M."/>
            <person name="Watts T."/>
            <person name="Wilson D."/>
            <person name="Wilson R.K."/>
            <person name="Wing R.A."/>
            <person name="Wolfner M.F."/>
            <person name="Wong A."/>
            <person name="Wong G.K."/>
            <person name="Wu C.I."/>
            <person name="Wu G."/>
            <person name="Yamamoto D."/>
            <person name="Yang H.P."/>
            <person name="Yang S.P."/>
            <person name="Yorke J.A."/>
            <person name="Yoshida K."/>
            <person name="Zdobnov E."/>
            <person name="Zhang P."/>
            <person name="Zhang Y."/>
            <person name="Zimin A.V."/>
            <person name="Baldwin J."/>
            <person name="Abdouelleil A."/>
            <person name="Abdulkadir J."/>
            <person name="Abebe A."/>
            <person name="Abera B."/>
            <person name="Abreu J."/>
            <person name="Acer S.C."/>
            <person name="Aftuck L."/>
            <person name="Alexander A."/>
            <person name="An P."/>
            <person name="Anderson E."/>
            <person name="Anderson S."/>
            <person name="Arachi H."/>
            <person name="Azer M."/>
            <person name="Bachantsang P."/>
            <person name="Barry A."/>
            <person name="Bayul T."/>
            <person name="Berlin A."/>
            <person name="Bessette D."/>
            <person name="Bloom T."/>
            <person name="Blye J."/>
            <person name="Boguslavskiy L."/>
            <person name="Bonnet C."/>
            <person name="Boukhgalter B."/>
            <person name="Bourzgui I."/>
            <person name="Brown A."/>
            <person name="Cahill P."/>
            <person name="Channer S."/>
            <person name="Cheshatsang Y."/>
            <person name="Chuda L."/>
            <person name="Citroen M."/>
            <person name="Collymore A."/>
            <person name="Cooke P."/>
            <person name="Costello M."/>
            <person name="D'Aco K."/>
            <person name="Daza R."/>
            <person name="De Haan G."/>
            <person name="DeGray S."/>
            <person name="DeMaso C."/>
            <person name="Dhargay N."/>
            <person name="Dooley K."/>
            <person name="Dooley E."/>
            <person name="Doricent M."/>
            <person name="Dorje P."/>
            <person name="Dorjee K."/>
            <person name="Dupes A."/>
            <person name="Elong R."/>
            <person name="Falk J."/>
            <person name="Farina A."/>
            <person name="Faro S."/>
            <person name="Ferguson D."/>
            <person name="Fisher S."/>
            <person name="Foley C.D."/>
            <person name="Franke A."/>
            <person name="Friedrich D."/>
            <person name="Gadbois L."/>
            <person name="Gearin G."/>
            <person name="Gearin C.R."/>
            <person name="Giannoukos G."/>
            <person name="Goode T."/>
            <person name="Graham J."/>
            <person name="Grandbois E."/>
            <person name="Grewal S."/>
            <person name="Gyaltsen K."/>
            <person name="Hafez N."/>
            <person name="Hagos B."/>
            <person name="Hall J."/>
            <person name="Henson C."/>
            <person name="Hollinger A."/>
            <person name="Honan T."/>
            <person name="Huard M.D."/>
            <person name="Hughes L."/>
            <person name="Hurhula B."/>
            <person name="Husby M.E."/>
            <person name="Kamat A."/>
            <person name="Kanga B."/>
            <person name="Kashin S."/>
            <person name="Khazanovich D."/>
            <person name="Kisner P."/>
            <person name="Lance K."/>
            <person name="Lara M."/>
            <person name="Lee W."/>
            <person name="Lennon N."/>
            <person name="Letendre F."/>
            <person name="LeVine R."/>
            <person name="Lipovsky A."/>
            <person name="Liu X."/>
            <person name="Liu J."/>
            <person name="Liu S."/>
            <person name="Lokyitsang T."/>
            <person name="Lokyitsang Y."/>
            <person name="Lubonja R."/>
            <person name="Lui A."/>
            <person name="MacDonald P."/>
            <person name="Magnisalis V."/>
            <person name="Maru K."/>
            <person name="Matthews C."/>
            <person name="McCusker W."/>
            <person name="McDonough S."/>
            <person name="Mehta T."/>
            <person name="Meldrim J."/>
            <person name="Meneus L."/>
            <person name="Mihai O."/>
            <person name="Mihalev A."/>
            <person name="Mihova T."/>
            <person name="Mittelman R."/>
            <person name="Mlenga V."/>
            <person name="Montmayeur A."/>
            <person name="Mulrain L."/>
            <person name="Navidi A."/>
            <person name="Naylor J."/>
            <person name="Negash T."/>
            <person name="Nguyen T."/>
            <person name="Nguyen N."/>
            <person name="Nicol R."/>
            <person name="Norbu C."/>
            <person name="Norbu N."/>
            <person name="Novod N."/>
            <person name="O'Neill B."/>
            <person name="Osman S."/>
            <person name="Markiewicz E."/>
            <person name="Oyono O.L."/>
            <person name="Patti C."/>
            <person name="Phunkhang P."/>
            <person name="Pierre F."/>
            <person name="Priest M."/>
            <person name="Raghuraman S."/>
            <person name="Rege F."/>
            <person name="Reyes R."/>
            <person name="Rise C."/>
            <person name="Rogov P."/>
            <person name="Ross K."/>
            <person name="Ryan E."/>
            <person name="Settipalli S."/>
            <person name="Shea T."/>
            <person name="Sherpa N."/>
            <person name="Shi L."/>
            <person name="Shih D."/>
            <person name="Sparrow T."/>
            <person name="Spaulding J."/>
            <person name="Stalker J."/>
            <person name="Stange-Thomann N."/>
            <person name="Stavropoulos S."/>
            <person name="Stone C."/>
            <person name="Strader C."/>
            <person name="Tesfaye S."/>
            <person name="Thomson T."/>
            <person name="Thoulutsang Y."/>
            <person name="Thoulutsang D."/>
            <person name="Topham K."/>
            <person name="Topping I."/>
            <person name="Tsamla T."/>
            <person name="Vassiliev H."/>
            <person name="Vo A."/>
            <person name="Wangchuk T."/>
            <person name="Wangdi T."/>
            <person name="Weiand M."/>
            <person name="Wilkinson J."/>
            <person name="Wilson A."/>
            <person name="Yadav S."/>
            <person name="Young G."/>
            <person name="Yu Q."/>
            <person name="Zembek L."/>
            <person name="Zhong D."/>
            <person name="Zimmer A."/>
            <person name="Zwirko Z."/>
            <person name="Jaffe D.B."/>
            <person name="Alvarez P."/>
            <person name="Brockman W."/>
            <person name="Butler J."/>
            <person name="Chin C."/>
            <person name="Gnerre S."/>
            <person name="Grabherr M."/>
            <person name="Kleber M."/>
            <person name="Mauceli E."/>
            <person name="MacCallum I."/>
        </authorList>
    </citation>
    <scope>NUCLEOTIDE SEQUENCE [LARGE SCALE GENOMIC DNA]</scope>
    <source>
        <strain evidence="7">Tucson 14024-0371.13</strain>
    </source>
</reference>
<sequence length="198" mass="23153">MTDLKKMCRVCMAEASVLVKLDKTTKITDKLSEDLKNCNEAEVSPGFLLQECSGGPVETGEFFPQVMCELCIKKLRQAYLFKRRYKRSMETLRMMKTEADDHEICDLLESEDWELIDRIQRENVESEESKEVNECKEIEVKLEEDLGEEFIEEPKKMFKCPDCPCSFTGKAHLTSHRRTHNKAPRKNPTRVRRRPVKD</sequence>
<dbReference type="Pfam" id="PF07776">
    <property type="entry name" value="zf-AD"/>
    <property type="match status" value="1"/>
</dbReference>
<name>B3MAG5_DROAN</name>
<organism evidence="6 7">
    <name type="scientific">Drosophila ananassae</name>
    <name type="common">Fruit fly</name>
    <dbReference type="NCBI Taxonomy" id="7217"/>
    <lineage>
        <taxon>Eukaryota</taxon>
        <taxon>Metazoa</taxon>
        <taxon>Ecdysozoa</taxon>
        <taxon>Arthropoda</taxon>
        <taxon>Hexapoda</taxon>
        <taxon>Insecta</taxon>
        <taxon>Pterygota</taxon>
        <taxon>Neoptera</taxon>
        <taxon>Endopterygota</taxon>
        <taxon>Diptera</taxon>
        <taxon>Brachycera</taxon>
        <taxon>Muscomorpha</taxon>
        <taxon>Ephydroidea</taxon>
        <taxon>Drosophilidae</taxon>
        <taxon>Drosophila</taxon>
        <taxon>Sophophora</taxon>
    </lineage>
</organism>
<keyword evidence="2" id="KW-0479">Metal-binding</keyword>
<dbReference type="SUPFAM" id="SSF57716">
    <property type="entry name" value="Glucocorticoid receptor-like (DNA-binding domain)"/>
    <property type="match status" value="1"/>
</dbReference>
<evidence type="ECO:0000256" key="3">
    <source>
        <dbReference type="SAM" id="MobiDB-lite"/>
    </source>
</evidence>
<dbReference type="EMBL" id="CH902618">
    <property type="protein sequence ID" value="EDV40216.1"/>
    <property type="molecule type" value="Genomic_DNA"/>
</dbReference>
<evidence type="ECO:0000259" key="5">
    <source>
        <dbReference type="PROSITE" id="PS51915"/>
    </source>
</evidence>
<dbReference type="Proteomes" id="UP000007801">
    <property type="component" value="Unassembled WGS sequence"/>
</dbReference>
<keyword evidence="2" id="KW-0862">Zinc</keyword>
<dbReference type="GeneID" id="6506691"/>
<gene>
    <name evidence="6" type="primary">Dana\GF24056</name>
    <name evidence="6" type="synonym">dana_GLEANR_8810</name>
    <name evidence="6" type="ORF">GF24056</name>
</gene>
<feature type="binding site" evidence="2">
    <location>
        <position position="71"/>
    </location>
    <ligand>
        <name>Zn(2+)</name>
        <dbReference type="ChEBI" id="CHEBI:29105"/>
    </ligand>
</feature>
<dbReference type="SMART" id="SM00868">
    <property type="entry name" value="zf-AD"/>
    <property type="match status" value="1"/>
</dbReference>
<dbReference type="PROSITE" id="PS00028">
    <property type="entry name" value="ZINC_FINGER_C2H2_1"/>
    <property type="match status" value="1"/>
</dbReference>
<dbReference type="HOGENOM" id="CLU_119216_0_0_1"/>